<dbReference type="PANTHER" id="PTHR42770">
    <property type="entry name" value="AMINO ACID TRANSPORTER-RELATED"/>
    <property type="match status" value="1"/>
</dbReference>
<dbReference type="InterPro" id="IPR002293">
    <property type="entry name" value="AA/rel_permease1"/>
</dbReference>
<gene>
    <name evidence="8" type="ORF">SAMN05660865_01602</name>
</gene>
<feature type="transmembrane region" description="Helical" evidence="7">
    <location>
        <begin position="340"/>
        <end position="359"/>
    </location>
</feature>
<feature type="transmembrane region" description="Helical" evidence="7">
    <location>
        <begin position="232"/>
        <end position="256"/>
    </location>
</feature>
<dbReference type="GO" id="GO:0005886">
    <property type="term" value="C:plasma membrane"/>
    <property type="evidence" value="ECO:0007669"/>
    <property type="project" value="UniProtKB-SubCell"/>
</dbReference>
<evidence type="ECO:0000256" key="4">
    <source>
        <dbReference type="ARBA" id="ARBA00022692"/>
    </source>
</evidence>
<dbReference type="Gene3D" id="1.20.1740.10">
    <property type="entry name" value="Amino acid/polyamine transporter I"/>
    <property type="match status" value="1"/>
</dbReference>
<sequence length="478" mass="52450">MSNAKKLGLWTLVMLTFVPTFGFGNITTNAVALGPAAIPSWLLVSLLFFFPLSIMIAELASKNQDKEGGLYTWIESALGPKWAFIGTWSYFVANLFYLQMVFARIPVSVSWAIFGENRFNDQNAYLLPYLSIILAIILTYVATKGVKKFSKLADFGGKFTLAATIIFIVFAFIGLLIGKPSATQFTVDNTIPKFDTSYFATFSWLLFAVAGAEVAGTYIKDVDDPQRTFPKAVLIATILIALAYVVGSIAVCLVISPEALQEANLKNAGYVVYKTLAENFGINGKIVVQIYAAILTITSIAAYIVWIESPIRAMFAEVPEGTFPKFLTEKDENGTLKKALWTQCAIVIIMIAVPLLGLNSIDAFFRLLTDLSALSLVVPYIILIAAYISFRLKNQDVPFKFFKSNTTAMIFSWIALILSIAGFFGAGLDYISGAESSKEALIQIIKTYGGPVILIILGYIITFLTKAVNKNIEKTETM</sequence>
<evidence type="ECO:0000256" key="1">
    <source>
        <dbReference type="ARBA" id="ARBA00004651"/>
    </source>
</evidence>
<protein>
    <submittedName>
        <fullName evidence="8">Amino acid/polyamine/organocation transporter, APC superfamily (TC 2.A.3)</fullName>
    </submittedName>
</protein>
<evidence type="ECO:0000256" key="7">
    <source>
        <dbReference type="SAM" id="Phobius"/>
    </source>
</evidence>
<proteinExistence type="predicted"/>
<dbReference type="AlphaFoldDB" id="A0A1H5WXK5"/>
<dbReference type="Proteomes" id="UP000242850">
    <property type="component" value="Unassembled WGS sequence"/>
</dbReference>
<feature type="transmembrane region" description="Helical" evidence="7">
    <location>
        <begin position="82"/>
        <end position="105"/>
    </location>
</feature>
<feature type="transmembrane region" description="Helical" evidence="7">
    <location>
        <begin position="286"/>
        <end position="306"/>
    </location>
</feature>
<feature type="transmembrane region" description="Helical" evidence="7">
    <location>
        <begin position="371"/>
        <end position="390"/>
    </location>
</feature>
<reference evidence="9" key="1">
    <citation type="submission" date="2016-10" db="EMBL/GenBank/DDBJ databases">
        <authorList>
            <person name="Varghese N."/>
            <person name="Submissions S."/>
        </authorList>
    </citation>
    <scope>NUCLEOTIDE SEQUENCE [LARGE SCALE GENOMIC DNA]</scope>
    <source>
        <strain evidence="9">DSM 5463</strain>
    </source>
</reference>
<keyword evidence="9" id="KW-1185">Reference proteome</keyword>
<feature type="transmembrane region" description="Helical" evidence="7">
    <location>
        <begin position="448"/>
        <end position="468"/>
    </location>
</feature>
<evidence type="ECO:0000256" key="3">
    <source>
        <dbReference type="ARBA" id="ARBA00022475"/>
    </source>
</evidence>
<evidence type="ECO:0000256" key="2">
    <source>
        <dbReference type="ARBA" id="ARBA00022448"/>
    </source>
</evidence>
<evidence type="ECO:0000313" key="9">
    <source>
        <dbReference type="Proteomes" id="UP000242850"/>
    </source>
</evidence>
<dbReference type="PIRSF" id="PIRSF006060">
    <property type="entry name" value="AA_transporter"/>
    <property type="match status" value="1"/>
</dbReference>
<evidence type="ECO:0000256" key="5">
    <source>
        <dbReference type="ARBA" id="ARBA00022989"/>
    </source>
</evidence>
<dbReference type="RefSeq" id="WP_103896524.1">
    <property type="nucleotide sequence ID" value="NZ_FNUK01000023.1"/>
</dbReference>
<evidence type="ECO:0000256" key="6">
    <source>
        <dbReference type="ARBA" id="ARBA00023136"/>
    </source>
</evidence>
<feature type="transmembrane region" description="Helical" evidence="7">
    <location>
        <begin position="198"/>
        <end position="220"/>
    </location>
</feature>
<keyword evidence="6 7" id="KW-0472">Membrane</keyword>
<feature type="transmembrane region" description="Helical" evidence="7">
    <location>
        <begin position="155"/>
        <end position="178"/>
    </location>
</feature>
<evidence type="ECO:0000313" key="8">
    <source>
        <dbReference type="EMBL" id="SEG03890.1"/>
    </source>
</evidence>
<feature type="transmembrane region" description="Helical" evidence="7">
    <location>
        <begin position="125"/>
        <end position="143"/>
    </location>
</feature>
<keyword evidence="4 7" id="KW-0812">Transmembrane</keyword>
<comment type="subcellular location">
    <subcellularLocation>
        <location evidence="1">Cell membrane</location>
        <topology evidence="1">Multi-pass membrane protein</topology>
    </subcellularLocation>
</comment>
<dbReference type="EMBL" id="FNUK01000023">
    <property type="protein sequence ID" value="SEG03890.1"/>
    <property type="molecule type" value="Genomic_DNA"/>
</dbReference>
<feature type="transmembrane region" description="Helical" evidence="7">
    <location>
        <begin position="410"/>
        <end position="428"/>
    </location>
</feature>
<dbReference type="Pfam" id="PF13520">
    <property type="entry name" value="AA_permease_2"/>
    <property type="match status" value="1"/>
</dbReference>
<dbReference type="PANTHER" id="PTHR42770:SF15">
    <property type="entry name" value="GLUTAMATE_GAMMA-AMINOBUTYRATE ANTIPORTER-RELATED"/>
    <property type="match status" value="1"/>
</dbReference>
<keyword evidence="3" id="KW-1003">Cell membrane</keyword>
<name>A0A1H5WXK5_9CLOT</name>
<feature type="transmembrane region" description="Helical" evidence="7">
    <location>
        <begin position="38"/>
        <end position="61"/>
    </location>
</feature>
<keyword evidence="2" id="KW-0813">Transport</keyword>
<dbReference type="InterPro" id="IPR050367">
    <property type="entry name" value="APC_superfamily"/>
</dbReference>
<dbReference type="GO" id="GO:0022857">
    <property type="term" value="F:transmembrane transporter activity"/>
    <property type="evidence" value="ECO:0007669"/>
    <property type="project" value="InterPro"/>
</dbReference>
<dbReference type="OrthoDB" id="92719at2"/>
<keyword evidence="5 7" id="KW-1133">Transmembrane helix</keyword>
<organism evidence="8 9">
    <name type="scientific">Caloramator fervidus</name>
    <dbReference type="NCBI Taxonomy" id="29344"/>
    <lineage>
        <taxon>Bacteria</taxon>
        <taxon>Bacillati</taxon>
        <taxon>Bacillota</taxon>
        <taxon>Clostridia</taxon>
        <taxon>Eubacteriales</taxon>
        <taxon>Clostridiaceae</taxon>
        <taxon>Caloramator</taxon>
    </lineage>
</organism>
<accession>A0A1H5WXK5</accession>